<protein>
    <submittedName>
        <fullName evidence="3">Uncharacterized protein</fullName>
    </submittedName>
</protein>
<proteinExistence type="predicted"/>
<keyword evidence="1" id="KW-0175">Coiled coil</keyword>
<geneLocation type="plasmid" evidence="3">
    <name>AB-1167-LD</name>
</geneLocation>
<keyword evidence="3" id="KW-0614">Plasmid</keyword>
<feature type="region of interest" description="Disordered" evidence="2">
    <location>
        <begin position="1"/>
        <end position="51"/>
    </location>
</feature>
<organism evidence="3">
    <name type="scientific">Aliarcobacter butzleri</name>
    <dbReference type="NCBI Taxonomy" id="28197"/>
    <lineage>
        <taxon>Bacteria</taxon>
        <taxon>Pseudomonadati</taxon>
        <taxon>Campylobacterota</taxon>
        <taxon>Epsilonproteobacteria</taxon>
        <taxon>Campylobacterales</taxon>
        <taxon>Arcobacteraceae</taxon>
        <taxon>Aliarcobacter</taxon>
    </lineage>
</organism>
<name>W0LW08_9BACT</name>
<feature type="compositionally biased region" description="Basic and acidic residues" evidence="2">
    <location>
        <begin position="18"/>
        <end position="30"/>
    </location>
</feature>
<evidence type="ECO:0000313" key="3">
    <source>
        <dbReference type="EMBL" id="AHG28778.1"/>
    </source>
</evidence>
<evidence type="ECO:0000256" key="1">
    <source>
        <dbReference type="SAM" id="Coils"/>
    </source>
</evidence>
<accession>W0LW08</accession>
<dbReference type="EMBL" id="KF740631">
    <property type="protein sequence ID" value="AHG28778.1"/>
    <property type="molecule type" value="Genomic_DNA"/>
</dbReference>
<sequence>MTKSDLSKLQDLVSDNLQMERGKPAKETGAKHKHHTVYRAEKEKEHLENENKSLKMELVKAKELQELNKELREELKQAAATREDYAKLEALNKDLKEKIKSKELTNEQLTKIIDEYKQEKAPKTNEIVLNDKSIEKQEKEVLGSLKDDFQSELEANKKGLLGKSYEVKLKEEFSHSPNVESLTLFMRVKKKLTNAYDIIKAQAIKILNLETENKSLKKENDKLSRELREAELEIKELSKDKSELSPLNSEKKETTLDKLVTNYEKSKLEINKPNSKAQTLEEILKSNPSNLKEDTKDLKAYIKKETPTRRLDMRK</sequence>
<evidence type="ECO:0000256" key="2">
    <source>
        <dbReference type="SAM" id="MobiDB-lite"/>
    </source>
</evidence>
<feature type="compositionally biased region" description="Basic and acidic residues" evidence="2">
    <location>
        <begin position="38"/>
        <end position="51"/>
    </location>
</feature>
<feature type="coiled-coil region" evidence="1">
    <location>
        <begin position="199"/>
        <end position="240"/>
    </location>
</feature>
<reference evidence="3" key="1">
    <citation type="journal article" date="2014" name="PLoS ONE">
        <title>Presence and analysis of plasmids in human and animal associated arcobacter species.</title>
        <authorList>
            <person name="Douidah L."/>
            <person name="De Zutter L."/>
            <person name="Van Nieuwerburgh F."/>
            <person name="Deforce D."/>
            <person name="Ingmer H."/>
            <person name="Vandenberg O."/>
            <person name="Van den Abeele A.M."/>
            <person name="Houf K."/>
        </authorList>
    </citation>
    <scope>NUCLEOTIDE SEQUENCE</scope>
    <source>
        <strain evidence="3">AC1167</strain>
        <plasmid evidence="3">AB-1167-LD</plasmid>
    </source>
</reference>
<dbReference type="AlphaFoldDB" id="W0LW08"/>
<dbReference type="RefSeq" id="WP_032071919.1">
    <property type="nucleotide sequence ID" value="NC_025123.1"/>
</dbReference>